<evidence type="ECO:0000259" key="2">
    <source>
        <dbReference type="Pfam" id="PF24466"/>
    </source>
</evidence>
<feature type="signal peptide" evidence="1">
    <location>
        <begin position="1"/>
        <end position="20"/>
    </location>
</feature>
<dbReference type="Pfam" id="PF24466">
    <property type="entry name" value="DUF7578"/>
    <property type="match status" value="1"/>
</dbReference>
<dbReference type="VEuPathDB" id="TriTrypDB:C3747_883g4"/>
<evidence type="ECO:0000313" key="4">
    <source>
        <dbReference type="Proteomes" id="UP000246078"/>
    </source>
</evidence>
<dbReference type="VEuPathDB" id="TriTrypDB:TcYC6_0145980"/>
<dbReference type="Proteomes" id="UP000246078">
    <property type="component" value="Unassembled WGS sequence"/>
</dbReference>
<dbReference type="NCBIfam" id="TIGR01631">
    <property type="entry name" value="Trypano_RHS"/>
    <property type="match status" value="1"/>
</dbReference>
<gene>
    <name evidence="3" type="ORF">C3747_883g4</name>
</gene>
<feature type="chain" id="PRO_5015957465" evidence="1">
    <location>
        <begin position="21"/>
        <end position="254"/>
    </location>
</feature>
<dbReference type="InterPro" id="IPR006518">
    <property type="entry name" value="Trypano_RHS"/>
</dbReference>
<name>A0A2V2UHG1_TRYCR</name>
<accession>A0A2V2UHG1</accession>
<comment type="caution">
    <text evidence="3">The sequence shown here is derived from an EMBL/GenBank/DDBJ whole genome shotgun (WGS) entry which is preliminary data.</text>
</comment>
<organism evidence="3 4">
    <name type="scientific">Trypanosoma cruzi</name>
    <dbReference type="NCBI Taxonomy" id="5693"/>
    <lineage>
        <taxon>Eukaryota</taxon>
        <taxon>Discoba</taxon>
        <taxon>Euglenozoa</taxon>
        <taxon>Kinetoplastea</taxon>
        <taxon>Metakinetoplastina</taxon>
        <taxon>Trypanosomatida</taxon>
        <taxon>Trypanosomatidae</taxon>
        <taxon>Trypanosoma</taxon>
        <taxon>Schizotrypanum</taxon>
    </lineage>
</organism>
<dbReference type="AlphaFoldDB" id="A0A2V2UHG1"/>
<dbReference type="VEuPathDB" id="TriTrypDB:TcCL_Unassigned00946"/>
<dbReference type="VEuPathDB" id="TriTrypDB:TcBrA4_0157930"/>
<dbReference type="EMBL" id="PRFC01000883">
    <property type="protein sequence ID" value="PWU83411.1"/>
    <property type="molecule type" value="Genomic_DNA"/>
</dbReference>
<dbReference type="InterPro" id="IPR056000">
    <property type="entry name" value="DUF7578"/>
</dbReference>
<reference evidence="3 4" key="1">
    <citation type="journal article" date="2018" name="Microb. Genom.">
        <title>Expanding an expanded genome: long-read sequencing of Trypanosoma cruzi.</title>
        <authorList>
            <person name="Berna L."/>
            <person name="Rodriguez M."/>
            <person name="Chiribao M.L."/>
            <person name="Parodi-Talice A."/>
            <person name="Pita S."/>
            <person name="Rijo G."/>
            <person name="Alvarez-Valin F."/>
            <person name="Robello C."/>
        </authorList>
    </citation>
    <scope>NUCLEOTIDE SEQUENCE [LARGE SCALE GENOMIC DNA]</scope>
    <source>
        <strain evidence="3 4">TCC</strain>
    </source>
</reference>
<sequence length="254" mass="28660">MWRCCGRLHVALLRRRWALTVSPTGVAVRLHGAPIAPPCECHAQRHWDCGTKQPRVSFGASGTCWPQLGGASGLLRRTGVVMAPRRGSCDGSDATARRGVEGMQQPQWTLDSRLDEVLLEGKERIMEMPLNDFLRNYFDGGGVEEFNENVYMKDFLISPNEFIKDEVLLGTIKASPSYQELKKEREELCILLEASNMLGDESIITLRQWSNFGRKDTVTPLARAQINTAHSYVLREERREAKERGKVRTTRTGN</sequence>
<evidence type="ECO:0000256" key="1">
    <source>
        <dbReference type="SAM" id="SignalP"/>
    </source>
</evidence>
<protein>
    <submittedName>
        <fullName evidence="3">Putative retrotransposon hot spot protein (RHS)</fullName>
    </submittedName>
</protein>
<dbReference type="VEuPathDB" id="TriTrypDB:C4B63_88g78"/>
<dbReference type="VEuPathDB" id="TriTrypDB:TcG_12641"/>
<evidence type="ECO:0000313" key="3">
    <source>
        <dbReference type="EMBL" id="PWU83411.1"/>
    </source>
</evidence>
<proteinExistence type="predicted"/>
<keyword evidence="1" id="KW-0732">Signal</keyword>
<feature type="domain" description="DUF7578" evidence="2">
    <location>
        <begin position="124"/>
        <end position="187"/>
    </location>
</feature>